<dbReference type="AlphaFoldDB" id="A0A811U809"/>
<organism evidence="2 3">
    <name type="scientific">Ceratitis capitata</name>
    <name type="common">Mediterranean fruit fly</name>
    <name type="synonym">Tephritis capitata</name>
    <dbReference type="NCBI Taxonomy" id="7213"/>
    <lineage>
        <taxon>Eukaryota</taxon>
        <taxon>Metazoa</taxon>
        <taxon>Ecdysozoa</taxon>
        <taxon>Arthropoda</taxon>
        <taxon>Hexapoda</taxon>
        <taxon>Insecta</taxon>
        <taxon>Pterygota</taxon>
        <taxon>Neoptera</taxon>
        <taxon>Endopterygota</taxon>
        <taxon>Diptera</taxon>
        <taxon>Brachycera</taxon>
        <taxon>Muscomorpha</taxon>
        <taxon>Tephritoidea</taxon>
        <taxon>Tephritidae</taxon>
        <taxon>Ceratitis</taxon>
        <taxon>Ceratitis</taxon>
    </lineage>
</organism>
<evidence type="ECO:0000256" key="1">
    <source>
        <dbReference type="SAM" id="MobiDB-lite"/>
    </source>
</evidence>
<dbReference type="Proteomes" id="UP000606786">
    <property type="component" value="Unassembled WGS sequence"/>
</dbReference>
<dbReference type="EMBL" id="CAJHJT010000001">
    <property type="protein sequence ID" value="CAD6995392.1"/>
    <property type="molecule type" value="Genomic_DNA"/>
</dbReference>
<evidence type="ECO:0000313" key="3">
    <source>
        <dbReference type="Proteomes" id="UP000606786"/>
    </source>
</evidence>
<gene>
    <name evidence="2" type="ORF">CCAP1982_LOCUS4110</name>
</gene>
<protein>
    <submittedName>
        <fullName evidence="2">(Mediterranean fruit fly) hypothetical protein</fullName>
    </submittedName>
</protein>
<feature type="region of interest" description="Disordered" evidence="1">
    <location>
        <begin position="70"/>
        <end position="104"/>
    </location>
</feature>
<keyword evidence="3" id="KW-1185">Reference proteome</keyword>
<proteinExistence type="predicted"/>
<feature type="compositionally biased region" description="Acidic residues" evidence="1">
    <location>
        <begin position="91"/>
        <end position="100"/>
    </location>
</feature>
<sequence>MQQVQKATEAQTIKDVLYAVKVLFIRLYRKSDYNFIVNRDVAVLENTNNKIRRAKPNFIVDIGDRREAYDINNSGEENEIESLDVKKSSDSEYDTPDESEAAVQHTVNNNNNICAARRSKRIAEKANENLLMSAVQCVILMSP</sequence>
<evidence type="ECO:0000313" key="2">
    <source>
        <dbReference type="EMBL" id="CAD6995392.1"/>
    </source>
</evidence>
<accession>A0A811U809</accession>
<comment type="caution">
    <text evidence="2">The sequence shown here is derived from an EMBL/GenBank/DDBJ whole genome shotgun (WGS) entry which is preliminary data.</text>
</comment>
<name>A0A811U809_CERCA</name>
<reference evidence="2" key="1">
    <citation type="submission" date="2020-11" db="EMBL/GenBank/DDBJ databases">
        <authorList>
            <person name="Whitehead M."/>
        </authorList>
    </citation>
    <scope>NUCLEOTIDE SEQUENCE</scope>
    <source>
        <strain evidence="2">EGII</strain>
    </source>
</reference>